<dbReference type="EMBL" id="CP024199">
    <property type="protein sequence ID" value="AUG52144.1"/>
    <property type="molecule type" value="Genomic_DNA"/>
</dbReference>
<evidence type="ECO:0000313" key="1">
    <source>
        <dbReference type="EMBL" id="AUG52144.1"/>
    </source>
</evidence>
<sequence length="133" mass="14288">MPAGIIAPNYNNRAAAAFASTTKSTAQRPLSFSRSDDKVTNRAVCGVQSGKSGLPEGFECAFIHARTSIAAPDRHNIALSITLYPVMFSGFRALHPHGIVIGKARPGQKICPIFTKIMRQIGSLNSRPARPIK</sequence>
<name>A0ABN5FH23_9PROT</name>
<gene>
    <name evidence="1" type="ORF">CSC3H3_04950</name>
</gene>
<dbReference type="Proteomes" id="UP000233458">
    <property type="component" value="Chromosome"/>
</dbReference>
<organism evidence="1 2">
    <name type="scientific">Thalassospira marina</name>
    <dbReference type="NCBI Taxonomy" id="2048283"/>
    <lineage>
        <taxon>Bacteria</taxon>
        <taxon>Pseudomonadati</taxon>
        <taxon>Pseudomonadota</taxon>
        <taxon>Alphaproteobacteria</taxon>
        <taxon>Rhodospirillales</taxon>
        <taxon>Thalassospiraceae</taxon>
        <taxon>Thalassospira</taxon>
    </lineage>
</organism>
<evidence type="ECO:0000313" key="2">
    <source>
        <dbReference type="Proteomes" id="UP000233458"/>
    </source>
</evidence>
<protein>
    <submittedName>
        <fullName evidence="1">Uncharacterized protein</fullName>
    </submittedName>
</protein>
<proteinExistence type="predicted"/>
<accession>A0ABN5FH23</accession>
<keyword evidence="2" id="KW-1185">Reference proteome</keyword>
<reference evidence="1 2" key="1">
    <citation type="submission" date="2017-10" db="EMBL/GenBank/DDBJ databases">
        <title>Biodiversity and function of Thalassospira species in the particle-attached aromatic-hydrocarbon-degrading consortia from the surface seawater of the China South Sea.</title>
        <authorList>
            <person name="Dong C."/>
            <person name="Liu R."/>
            <person name="Shao Z."/>
        </authorList>
    </citation>
    <scope>NUCLEOTIDE SEQUENCE [LARGE SCALE GENOMIC DNA]</scope>
    <source>
        <strain evidence="1 2">CSC3H3</strain>
    </source>
</reference>